<dbReference type="RefSeq" id="WP_130511833.1">
    <property type="nucleotide sequence ID" value="NZ_SHKY01000001.1"/>
</dbReference>
<dbReference type="InterPro" id="IPR025110">
    <property type="entry name" value="AMP-bd_C"/>
</dbReference>
<organism evidence="5 6">
    <name type="scientific">Krasilnikovia cinnamomea</name>
    <dbReference type="NCBI Taxonomy" id="349313"/>
    <lineage>
        <taxon>Bacteria</taxon>
        <taxon>Bacillati</taxon>
        <taxon>Actinomycetota</taxon>
        <taxon>Actinomycetes</taxon>
        <taxon>Micromonosporales</taxon>
        <taxon>Micromonosporaceae</taxon>
        <taxon>Krasilnikovia</taxon>
    </lineage>
</organism>
<reference evidence="5 6" key="1">
    <citation type="submission" date="2019-02" db="EMBL/GenBank/DDBJ databases">
        <title>Sequencing the genomes of 1000 actinobacteria strains.</title>
        <authorList>
            <person name="Klenk H.-P."/>
        </authorList>
    </citation>
    <scope>NUCLEOTIDE SEQUENCE [LARGE SCALE GENOMIC DNA]</scope>
    <source>
        <strain evidence="5 6">DSM 45162</strain>
    </source>
</reference>
<dbReference type="Proteomes" id="UP000292564">
    <property type="component" value="Unassembled WGS sequence"/>
</dbReference>
<dbReference type="SUPFAM" id="SSF52777">
    <property type="entry name" value="CoA-dependent acyltransferases"/>
    <property type="match status" value="2"/>
</dbReference>
<sequence>MNAYELLDLLNRSSIAIEVDGDRLRFRASRGRLSPDLVAALRQHKAELIAILTGGGDRVPLDRRPDPGAPVPLSFAQRQLWFLDQLAPGNPVYHNPVAIDLTGPVDPEVLARALTEVVRRHETLRTTFDARDGEPMQRVHPPRPVALPIVDLRGQPAAEIERATAAAADEPFDLSTGPLLRARLLHCADERYRLLLTVHHIVADGWSIGILLREFAALVGGQSLPEPPVQYADYVLWQRRRLDDGELERQLGYWTGQLAGAPDLLALPTDRPRPAVQRFAGQSTVTTVDAAVAGGLHAVSRAGQTTLFSTLAAALSVLLWRYTGQGDICLGTPFANRSHRDVEGLIGHFINTVVLRTRIDPARPFAQLRDEVRDTVLAAQASPDLPFERLVEALHPQRSPSHSPLFQVMLVLQNLPRGGFELPGLAVAPVDTGTATAKFDLSVEVTELPGGELSVRFEYDTDLFDDTTIDRFARHFDALLAGIAGHPDLPVRELPLLDPAERDDLVYGRNATARPPVHPLGIAHRFSAQARRRPEQTAVVAGTDRLDYATLDRRSGRLAQALVEHGVRPGHTVGLRCGLTTDLLVGIFGILKAGAAYLPLDPALPRERLAAMVADAAPVLVLDGEGISAFEAATEREPVGVHPESLAYVIYTSGSAGRPKGVAVPHGAIANLLDDWVTAMGSLPGEPAALWSSIGFDVSVHEILLPLTTGGTLHLVPEKYRDDPAELLHWLREHRIAQAYLPPAYVRWLAEAPTDRLAGLALRQLLVGVEPLPEADLHRLTGALPGLRIRNGYGPTETTVYSTAYPDPRPLRRTCPIGTPLANTRVYVLDERLEPVPVGVTGEVYVGGAGLARGYLGRPAASAVAFLPDPFVPGERMYRTGDLARILPDGPLEFLGRRDKQVKVRGYRVELGEVEAALLALPGVREAAVVVGTAPTGEARLVAGVCRTTESAPRPLAEWRDALSARLPGYMVPSLVVELDRLPQTGNGKLDRDALLRAAESHAPAAVNQSTPRDQIELTLYELWTRLLLHPNIGIGDSFFDVGGTSISAIKLAHAINDAFGVPLPVRDIMLYPTIEALGARLRRGTDGRPPSNLIEFRAGTGRQRVVCVHPAGGTAFCYLTLAQAMPEECGVWGIQSPGVNPGEDFLPTVEAMAESYLAQIAPQGDGPLVLTGLSYGGLVAYEMGRRLALAGHTDISVLLLDTLGTDDPEMRAAIEPVDLAEFRDKLVRFNGMYPGIDDRQIAQYHRIYNHNRSTMRDYLAPPSPARLVLLQATAGRGADFLDEIRTFWGRRANSDGLTVEELHRDHWEILESDAVHRVARLVQTELDRLDARTCTS</sequence>
<evidence type="ECO:0000256" key="1">
    <source>
        <dbReference type="ARBA" id="ARBA00001957"/>
    </source>
</evidence>
<dbReference type="InterPro" id="IPR020802">
    <property type="entry name" value="TesA-like"/>
</dbReference>
<dbReference type="InterPro" id="IPR029058">
    <property type="entry name" value="AB_hydrolase_fold"/>
</dbReference>
<dbReference type="OrthoDB" id="4477213at2"/>
<evidence type="ECO:0000313" key="5">
    <source>
        <dbReference type="EMBL" id="RZU53338.1"/>
    </source>
</evidence>
<dbReference type="Gene3D" id="3.40.50.1820">
    <property type="entry name" value="alpha/beta hydrolase"/>
    <property type="match status" value="1"/>
</dbReference>
<dbReference type="InterPro" id="IPR023213">
    <property type="entry name" value="CAT-like_dom_sf"/>
</dbReference>
<evidence type="ECO:0000256" key="3">
    <source>
        <dbReference type="ARBA" id="ARBA00022553"/>
    </source>
</evidence>
<dbReference type="InterPro" id="IPR010071">
    <property type="entry name" value="AA_adenyl_dom"/>
</dbReference>
<dbReference type="SUPFAM" id="SSF47336">
    <property type="entry name" value="ACP-like"/>
    <property type="match status" value="1"/>
</dbReference>
<dbReference type="EMBL" id="SHKY01000001">
    <property type="protein sequence ID" value="RZU53338.1"/>
    <property type="molecule type" value="Genomic_DNA"/>
</dbReference>
<evidence type="ECO:0000259" key="4">
    <source>
        <dbReference type="PROSITE" id="PS50075"/>
    </source>
</evidence>
<dbReference type="Pfam" id="PF00668">
    <property type="entry name" value="Condensation"/>
    <property type="match status" value="1"/>
</dbReference>
<gene>
    <name evidence="5" type="ORF">EV385_5259</name>
</gene>
<dbReference type="PANTHER" id="PTHR45527:SF1">
    <property type="entry name" value="FATTY ACID SYNTHASE"/>
    <property type="match status" value="1"/>
</dbReference>
<dbReference type="NCBIfam" id="TIGR01733">
    <property type="entry name" value="AA-adenyl-dom"/>
    <property type="match status" value="1"/>
</dbReference>
<dbReference type="InterPro" id="IPR036736">
    <property type="entry name" value="ACP-like_sf"/>
</dbReference>
<dbReference type="Gene3D" id="3.30.300.30">
    <property type="match status" value="1"/>
</dbReference>
<evidence type="ECO:0000313" key="6">
    <source>
        <dbReference type="Proteomes" id="UP000292564"/>
    </source>
</evidence>
<dbReference type="PROSITE" id="PS50075">
    <property type="entry name" value="CARRIER"/>
    <property type="match status" value="1"/>
</dbReference>
<dbReference type="Pfam" id="PF00550">
    <property type="entry name" value="PP-binding"/>
    <property type="match status" value="1"/>
</dbReference>
<dbReference type="GO" id="GO:0005737">
    <property type="term" value="C:cytoplasm"/>
    <property type="evidence" value="ECO:0007669"/>
    <property type="project" value="TreeGrafter"/>
</dbReference>
<dbReference type="SUPFAM" id="SSF53474">
    <property type="entry name" value="alpha/beta-Hydrolases"/>
    <property type="match status" value="1"/>
</dbReference>
<dbReference type="Gene3D" id="1.10.10.1830">
    <property type="entry name" value="Non-ribosomal peptide synthase, adenylation domain"/>
    <property type="match status" value="1"/>
</dbReference>
<dbReference type="Gene3D" id="3.30.559.30">
    <property type="entry name" value="Nonribosomal peptide synthetase, condensation domain"/>
    <property type="match status" value="1"/>
</dbReference>
<dbReference type="Gene3D" id="3.40.50.980">
    <property type="match status" value="2"/>
</dbReference>
<dbReference type="GO" id="GO:0003824">
    <property type="term" value="F:catalytic activity"/>
    <property type="evidence" value="ECO:0007669"/>
    <property type="project" value="InterPro"/>
</dbReference>
<dbReference type="InterPro" id="IPR044894">
    <property type="entry name" value="TubC_N_sf"/>
</dbReference>
<evidence type="ECO:0000256" key="2">
    <source>
        <dbReference type="ARBA" id="ARBA00022450"/>
    </source>
</evidence>
<dbReference type="Pfam" id="PF00975">
    <property type="entry name" value="Thioesterase"/>
    <property type="match status" value="1"/>
</dbReference>
<dbReference type="InterPro" id="IPR020806">
    <property type="entry name" value="PKS_PP-bd"/>
</dbReference>
<comment type="caution">
    <text evidence="5">The sequence shown here is derived from an EMBL/GenBank/DDBJ whole genome shotgun (WGS) entry which is preliminary data.</text>
</comment>
<protein>
    <submittedName>
        <fullName evidence="5">Amino acid adenylation domain-containing protein</fullName>
    </submittedName>
</protein>
<dbReference type="Gene3D" id="2.30.38.10">
    <property type="entry name" value="Luciferase, Domain 3"/>
    <property type="match status" value="1"/>
</dbReference>
<dbReference type="Pfam" id="PF13193">
    <property type="entry name" value="AMP-binding_C"/>
    <property type="match status" value="1"/>
</dbReference>
<keyword evidence="2" id="KW-0596">Phosphopantetheine</keyword>
<name>A0A4Q7ZQE8_9ACTN</name>
<comment type="cofactor">
    <cofactor evidence="1">
        <name>pantetheine 4'-phosphate</name>
        <dbReference type="ChEBI" id="CHEBI:47942"/>
    </cofactor>
</comment>
<dbReference type="Pfam" id="PF18563">
    <property type="entry name" value="TubC_N"/>
    <property type="match status" value="1"/>
</dbReference>
<dbReference type="Gene3D" id="3.30.559.10">
    <property type="entry name" value="Chloramphenicol acetyltransferase-like domain"/>
    <property type="match status" value="1"/>
</dbReference>
<dbReference type="FunFam" id="2.30.38.10:FF:000001">
    <property type="entry name" value="Non-ribosomal peptide synthetase PvdI"/>
    <property type="match status" value="1"/>
</dbReference>
<dbReference type="PANTHER" id="PTHR45527">
    <property type="entry name" value="NONRIBOSOMAL PEPTIDE SYNTHETASE"/>
    <property type="match status" value="1"/>
</dbReference>
<dbReference type="SMART" id="SM00823">
    <property type="entry name" value="PKS_PP"/>
    <property type="match status" value="1"/>
</dbReference>
<dbReference type="CDD" id="cd05930">
    <property type="entry name" value="A_NRPS"/>
    <property type="match status" value="1"/>
</dbReference>
<feature type="domain" description="Carrier" evidence="4">
    <location>
        <begin position="1011"/>
        <end position="1086"/>
    </location>
</feature>
<accession>A0A4Q7ZQE8</accession>
<dbReference type="InterPro" id="IPR045851">
    <property type="entry name" value="AMP-bd_C_sf"/>
</dbReference>
<dbReference type="Gene3D" id="1.10.1200.10">
    <property type="entry name" value="ACP-like"/>
    <property type="match status" value="1"/>
</dbReference>
<dbReference type="SMART" id="SM00824">
    <property type="entry name" value="PKS_TE"/>
    <property type="match status" value="1"/>
</dbReference>
<dbReference type="InterPro" id="IPR001031">
    <property type="entry name" value="Thioesterase"/>
</dbReference>
<dbReference type="GO" id="GO:0043041">
    <property type="term" value="P:amino acid activation for nonribosomal peptide biosynthetic process"/>
    <property type="evidence" value="ECO:0007669"/>
    <property type="project" value="TreeGrafter"/>
</dbReference>
<dbReference type="SUPFAM" id="SSF56801">
    <property type="entry name" value="Acetyl-CoA synthetase-like"/>
    <property type="match status" value="1"/>
</dbReference>
<dbReference type="InterPro" id="IPR009081">
    <property type="entry name" value="PP-bd_ACP"/>
</dbReference>
<dbReference type="InterPro" id="IPR000873">
    <property type="entry name" value="AMP-dep_synth/lig_dom"/>
</dbReference>
<dbReference type="InterPro" id="IPR041464">
    <property type="entry name" value="TubC_N"/>
</dbReference>
<keyword evidence="3" id="KW-0597">Phosphoprotein</keyword>
<dbReference type="GO" id="GO:0031177">
    <property type="term" value="F:phosphopantetheine binding"/>
    <property type="evidence" value="ECO:0007669"/>
    <property type="project" value="InterPro"/>
</dbReference>
<dbReference type="InterPro" id="IPR001242">
    <property type="entry name" value="Condensation_dom"/>
</dbReference>
<dbReference type="Pfam" id="PF00501">
    <property type="entry name" value="AMP-binding"/>
    <property type="match status" value="1"/>
</dbReference>
<dbReference type="CDD" id="cd19531">
    <property type="entry name" value="LCL_NRPS-like"/>
    <property type="match status" value="1"/>
</dbReference>
<keyword evidence="6" id="KW-1185">Reference proteome</keyword>
<dbReference type="GO" id="GO:0044550">
    <property type="term" value="P:secondary metabolite biosynthetic process"/>
    <property type="evidence" value="ECO:0007669"/>
    <property type="project" value="TreeGrafter"/>
</dbReference>
<proteinExistence type="predicted"/>
<dbReference type="GO" id="GO:0008610">
    <property type="term" value="P:lipid biosynthetic process"/>
    <property type="evidence" value="ECO:0007669"/>
    <property type="project" value="UniProtKB-ARBA"/>
</dbReference>